<reference evidence="11" key="1">
    <citation type="submission" date="2016-10" db="EMBL/GenBank/DDBJ databases">
        <authorList>
            <person name="Varghese N."/>
            <person name="Submissions S."/>
        </authorList>
    </citation>
    <scope>NUCLEOTIDE SEQUENCE [LARGE SCALE GENOMIC DNA]</scope>
    <source>
        <strain evidence="11">CGMCC 1.6992</strain>
    </source>
</reference>
<dbReference type="Gene3D" id="3.40.50.10490">
    <property type="entry name" value="Glucose-6-phosphate isomerase like protein, domain 1"/>
    <property type="match status" value="1"/>
</dbReference>
<gene>
    <name evidence="9" type="primary">rpsB</name>
    <name evidence="10" type="ORF">SAMN04488243_10372</name>
</gene>
<dbReference type="OrthoDB" id="9808036at2"/>
<evidence type="ECO:0000256" key="1">
    <source>
        <dbReference type="ARBA" id="ARBA00006242"/>
    </source>
</evidence>
<dbReference type="GO" id="GO:0003735">
    <property type="term" value="F:structural constituent of ribosome"/>
    <property type="evidence" value="ECO:0007669"/>
    <property type="project" value="InterPro"/>
</dbReference>
<dbReference type="InterPro" id="IPR005706">
    <property type="entry name" value="Ribosomal_uS2_bac/mit/plastid"/>
</dbReference>
<keyword evidence="3" id="KW-0694">RNA-binding</keyword>
<keyword evidence="6 9" id="KW-0687">Ribonucleoprotein</keyword>
<dbReference type="EMBL" id="FNBC01000003">
    <property type="protein sequence ID" value="SDE53484.1"/>
    <property type="molecule type" value="Genomic_DNA"/>
</dbReference>
<sequence length="263" mass="29920">MPVNISVKELLEAGVHFGHERKRWNPKFARYIYAERNGIHIIDLQKTMVELERTFRFLEDLAMRGGTVLFVGTKKQAQDIVRMEADRAGMPYVNQRWLGGMLTNFKTISQRVHRLEELENLFASEDIQDRPKKEQVRLRHELERLQKYLSGFRRLKRLPDAVFVVDPTKEAIAVREARKLFIPVVALADTDSDPDLVDYIIPGNDDAIRSIQLILSRAADLIIEARGGVVEPSPSYALVEAAERAEAQGGLDEGLEGEDEVEA</sequence>
<organism evidence="10 11">
    <name type="scientific">Thermus arciformis</name>
    <dbReference type="NCBI Taxonomy" id="482827"/>
    <lineage>
        <taxon>Bacteria</taxon>
        <taxon>Thermotogati</taxon>
        <taxon>Deinococcota</taxon>
        <taxon>Deinococci</taxon>
        <taxon>Thermales</taxon>
        <taxon>Thermaceae</taxon>
        <taxon>Thermus</taxon>
    </lineage>
</organism>
<evidence type="ECO:0000256" key="7">
    <source>
        <dbReference type="ARBA" id="ARBA00035256"/>
    </source>
</evidence>
<evidence type="ECO:0000256" key="2">
    <source>
        <dbReference type="ARBA" id="ARBA00022730"/>
    </source>
</evidence>
<dbReference type="RefSeq" id="WP_093005368.1">
    <property type="nucleotide sequence ID" value="NZ_FNBC01000003.1"/>
</dbReference>
<dbReference type="Pfam" id="PF00318">
    <property type="entry name" value="Ribosomal_S2"/>
    <property type="match status" value="1"/>
</dbReference>
<dbReference type="SUPFAM" id="SSF52313">
    <property type="entry name" value="Ribosomal protein S2"/>
    <property type="match status" value="1"/>
</dbReference>
<dbReference type="Proteomes" id="UP000199446">
    <property type="component" value="Unassembled WGS sequence"/>
</dbReference>
<dbReference type="STRING" id="482827.SAMN04488243_10372"/>
<dbReference type="InterPro" id="IPR018130">
    <property type="entry name" value="Ribosomal_uS2_CS"/>
</dbReference>
<evidence type="ECO:0000256" key="6">
    <source>
        <dbReference type="ARBA" id="ARBA00023274"/>
    </source>
</evidence>
<keyword evidence="4 9" id="KW-0689">Ribosomal protein</keyword>
<evidence type="ECO:0000313" key="11">
    <source>
        <dbReference type="Proteomes" id="UP000199446"/>
    </source>
</evidence>
<dbReference type="PROSITE" id="PS00962">
    <property type="entry name" value="RIBOSOMAL_S2_1"/>
    <property type="match status" value="1"/>
</dbReference>
<dbReference type="InterPro" id="IPR023591">
    <property type="entry name" value="Ribosomal_uS2_flav_dom_sf"/>
</dbReference>
<evidence type="ECO:0000256" key="3">
    <source>
        <dbReference type="ARBA" id="ARBA00022884"/>
    </source>
</evidence>
<dbReference type="AlphaFoldDB" id="A0A1G7DPP5"/>
<evidence type="ECO:0000256" key="9">
    <source>
        <dbReference type="HAMAP-Rule" id="MF_00291"/>
    </source>
</evidence>
<evidence type="ECO:0000256" key="5">
    <source>
        <dbReference type="ARBA" id="ARBA00023054"/>
    </source>
</evidence>
<dbReference type="PANTHER" id="PTHR12534">
    <property type="entry name" value="30S RIBOSOMAL PROTEIN S2 PROKARYOTIC AND ORGANELLAR"/>
    <property type="match status" value="1"/>
</dbReference>
<dbReference type="CDD" id="cd01425">
    <property type="entry name" value="RPS2"/>
    <property type="match status" value="1"/>
</dbReference>
<dbReference type="PRINTS" id="PR00395">
    <property type="entry name" value="RIBOSOMALS2"/>
</dbReference>
<evidence type="ECO:0000313" key="10">
    <source>
        <dbReference type="EMBL" id="SDE53484.1"/>
    </source>
</evidence>
<evidence type="ECO:0000256" key="8">
    <source>
        <dbReference type="ARBA" id="ARBA00056328"/>
    </source>
</evidence>
<dbReference type="PANTHER" id="PTHR12534:SF0">
    <property type="entry name" value="SMALL RIBOSOMAL SUBUNIT PROTEIN US2M"/>
    <property type="match status" value="1"/>
</dbReference>
<protein>
    <recommendedName>
        <fullName evidence="7 9">Small ribosomal subunit protein uS2</fullName>
    </recommendedName>
</protein>
<name>A0A1G7DPP5_9DEIN</name>
<dbReference type="GO" id="GO:0022627">
    <property type="term" value="C:cytosolic small ribosomal subunit"/>
    <property type="evidence" value="ECO:0007669"/>
    <property type="project" value="TreeGrafter"/>
</dbReference>
<dbReference type="FunFam" id="1.10.287.610:FF:000001">
    <property type="entry name" value="30S ribosomal protein S2"/>
    <property type="match status" value="1"/>
</dbReference>
<accession>A0A1G7DPP5</accession>
<comment type="similarity">
    <text evidence="1 9">Belongs to the universal ribosomal protein uS2 family.</text>
</comment>
<proteinExistence type="inferred from homology"/>
<dbReference type="Gene3D" id="1.10.287.610">
    <property type="entry name" value="Helix hairpin bin"/>
    <property type="match status" value="1"/>
</dbReference>
<dbReference type="GO" id="GO:0006412">
    <property type="term" value="P:translation"/>
    <property type="evidence" value="ECO:0007669"/>
    <property type="project" value="UniProtKB-UniRule"/>
</dbReference>
<dbReference type="GO" id="GO:0019843">
    <property type="term" value="F:rRNA binding"/>
    <property type="evidence" value="ECO:0007669"/>
    <property type="project" value="UniProtKB-KW"/>
</dbReference>
<dbReference type="InterPro" id="IPR001865">
    <property type="entry name" value="Ribosomal_uS2"/>
</dbReference>
<keyword evidence="2" id="KW-0699">rRNA-binding</keyword>
<keyword evidence="11" id="KW-1185">Reference proteome</keyword>
<keyword evidence="5" id="KW-0175">Coiled coil</keyword>
<comment type="function">
    <text evidence="8">Spans the head-body hinge region of the 30S subunit. Is loosely associated with the 30S subunit.</text>
</comment>
<dbReference type="HAMAP" id="MF_00291_B">
    <property type="entry name" value="Ribosomal_uS2_B"/>
    <property type="match status" value="1"/>
</dbReference>
<dbReference type="NCBIfam" id="TIGR01011">
    <property type="entry name" value="rpsB_bact"/>
    <property type="match status" value="1"/>
</dbReference>
<evidence type="ECO:0000256" key="4">
    <source>
        <dbReference type="ARBA" id="ARBA00022980"/>
    </source>
</evidence>